<organism evidence="1 2">
    <name type="scientific">Trifolium pratense</name>
    <name type="common">Red clover</name>
    <dbReference type="NCBI Taxonomy" id="57577"/>
    <lineage>
        <taxon>Eukaryota</taxon>
        <taxon>Viridiplantae</taxon>
        <taxon>Streptophyta</taxon>
        <taxon>Embryophyta</taxon>
        <taxon>Tracheophyta</taxon>
        <taxon>Spermatophyta</taxon>
        <taxon>Magnoliopsida</taxon>
        <taxon>eudicotyledons</taxon>
        <taxon>Gunneridae</taxon>
        <taxon>Pentapetalae</taxon>
        <taxon>rosids</taxon>
        <taxon>fabids</taxon>
        <taxon>Fabales</taxon>
        <taxon>Fabaceae</taxon>
        <taxon>Papilionoideae</taxon>
        <taxon>50 kb inversion clade</taxon>
        <taxon>NPAAA clade</taxon>
        <taxon>Hologalegina</taxon>
        <taxon>IRL clade</taxon>
        <taxon>Trifolieae</taxon>
        <taxon>Trifolium</taxon>
    </lineage>
</organism>
<dbReference type="Proteomes" id="UP001177021">
    <property type="component" value="Unassembled WGS sequence"/>
</dbReference>
<name>A0ACB0K6Y8_TRIPR</name>
<proteinExistence type="predicted"/>
<protein>
    <submittedName>
        <fullName evidence="1">Uncharacterized protein</fullName>
    </submittedName>
</protein>
<keyword evidence="2" id="KW-1185">Reference proteome</keyword>
<dbReference type="EMBL" id="CASHSV030000206">
    <property type="protein sequence ID" value="CAJ2652326.1"/>
    <property type="molecule type" value="Genomic_DNA"/>
</dbReference>
<evidence type="ECO:0000313" key="1">
    <source>
        <dbReference type="EMBL" id="CAJ2652326.1"/>
    </source>
</evidence>
<accession>A0ACB0K6Y8</accession>
<comment type="caution">
    <text evidence="1">The sequence shown here is derived from an EMBL/GenBank/DDBJ whole genome shotgun (WGS) entry which is preliminary data.</text>
</comment>
<evidence type="ECO:0000313" key="2">
    <source>
        <dbReference type="Proteomes" id="UP001177021"/>
    </source>
</evidence>
<sequence>MLVFDSTKLWQGKRVKELPTAQPYIWIYEENLTKLRVAKLTFDSFI</sequence>
<gene>
    <name evidence="1" type="ORF">MILVUS5_LOCUS19825</name>
</gene>
<reference evidence="1" key="1">
    <citation type="submission" date="2023-10" db="EMBL/GenBank/DDBJ databases">
        <authorList>
            <person name="Rodriguez Cubillos JULIANA M."/>
            <person name="De Vega J."/>
        </authorList>
    </citation>
    <scope>NUCLEOTIDE SEQUENCE</scope>
</reference>